<dbReference type="Pfam" id="PF00881">
    <property type="entry name" value="Nitroreductase"/>
    <property type="match status" value="1"/>
</dbReference>
<keyword evidence="9" id="KW-1185">Reference proteome</keyword>
<keyword evidence="4" id="KW-0288">FMN</keyword>
<comment type="cofactor">
    <cofactor evidence="1">
        <name>FMN</name>
        <dbReference type="ChEBI" id="CHEBI:58210"/>
    </cofactor>
</comment>
<evidence type="ECO:0000256" key="3">
    <source>
        <dbReference type="ARBA" id="ARBA00022630"/>
    </source>
</evidence>
<name>A0ABZ3HAX3_9BACT</name>
<reference evidence="8 9" key="1">
    <citation type="submission" date="2024-03" db="EMBL/GenBank/DDBJ databases">
        <title>Sulfurimonas sp. HSL3-1.</title>
        <authorList>
            <person name="Wang S."/>
        </authorList>
    </citation>
    <scope>NUCLEOTIDE SEQUENCE [LARGE SCALE GENOMIC DNA]</scope>
    <source>
        <strain evidence="8 9">HSL3-1</strain>
    </source>
</reference>
<dbReference type="InterPro" id="IPR000415">
    <property type="entry name" value="Nitroreductase-like"/>
</dbReference>
<feature type="domain" description="Nitroreductase" evidence="7">
    <location>
        <begin position="9"/>
        <end position="185"/>
    </location>
</feature>
<dbReference type="RefSeq" id="WP_345972784.1">
    <property type="nucleotide sequence ID" value="NZ_CP147920.1"/>
</dbReference>
<organism evidence="8 9">
    <name type="scientific">Sulfurimonas diazotrophicus</name>
    <dbReference type="NCBI Taxonomy" id="3131939"/>
    <lineage>
        <taxon>Bacteria</taxon>
        <taxon>Pseudomonadati</taxon>
        <taxon>Campylobacterota</taxon>
        <taxon>Epsilonproteobacteria</taxon>
        <taxon>Campylobacterales</taxon>
        <taxon>Sulfurimonadaceae</taxon>
        <taxon>Sulfurimonas</taxon>
    </lineage>
</organism>
<accession>A0ABZ3HAX3</accession>
<keyword evidence="3" id="KW-0285">Flavoprotein</keyword>
<dbReference type="Proteomes" id="UP001447842">
    <property type="component" value="Chromosome"/>
</dbReference>
<evidence type="ECO:0000256" key="4">
    <source>
        <dbReference type="ARBA" id="ARBA00022643"/>
    </source>
</evidence>
<dbReference type="EMBL" id="CP147920">
    <property type="protein sequence ID" value="XAU15223.1"/>
    <property type="molecule type" value="Genomic_DNA"/>
</dbReference>
<evidence type="ECO:0000256" key="6">
    <source>
        <dbReference type="ARBA" id="ARBA00023002"/>
    </source>
</evidence>
<evidence type="ECO:0000256" key="5">
    <source>
        <dbReference type="ARBA" id="ARBA00022857"/>
    </source>
</evidence>
<evidence type="ECO:0000313" key="9">
    <source>
        <dbReference type="Proteomes" id="UP001447842"/>
    </source>
</evidence>
<sequence>MPDFADAMAFRHACKRFSEQKIPEATFEQVLEFGRMSPSSFGMEPWRFLVVADTALREALRPLCWNQPQITESSHLLIITADNECIKPGTAYVRAMFARRGLPEEAFERYLGVYADHMGPQFHSREAIEAWTHKQCYLAAANMMTGAASLQIDSCPIEGFEKAKVEALLALEPARSVALIVAFGYRLNPQPEHYRLDLDAVVERR</sequence>
<evidence type="ECO:0000259" key="7">
    <source>
        <dbReference type="Pfam" id="PF00881"/>
    </source>
</evidence>
<keyword evidence="6" id="KW-0560">Oxidoreductase</keyword>
<dbReference type="PANTHER" id="PTHR43673">
    <property type="entry name" value="NAD(P)H NITROREDUCTASE YDGI-RELATED"/>
    <property type="match status" value="1"/>
</dbReference>
<dbReference type="CDD" id="cd02149">
    <property type="entry name" value="NfsB-like"/>
    <property type="match status" value="1"/>
</dbReference>
<evidence type="ECO:0000313" key="8">
    <source>
        <dbReference type="EMBL" id="XAU15223.1"/>
    </source>
</evidence>
<gene>
    <name evidence="8" type="ORF">WCY31_00635</name>
</gene>
<evidence type="ECO:0000256" key="1">
    <source>
        <dbReference type="ARBA" id="ARBA00001917"/>
    </source>
</evidence>
<dbReference type="PANTHER" id="PTHR43673:SF2">
    <property type="entry name" value="NITROREDUCTASE"/>
    <property type="match status" value="1"/>
</dbReference>
<dbReference type="InterPro" id="IPR033878">
    <property type="entry name" value="NfsB-like"/>
</dbReference>
<dbReference type="SUPFAM" id="SSF55469">
    <property type="entry name" value="FMN-dependent nitroreductase-like"/>
    <property type="match status" value="1"/>
</dbReference>
<protein>
    <submittedName>
        <fullName evidence="8">NAD(P)H-dependent oxidoreductase</fullName>
    </submittedName>
</protein>
<proteinExistence type="inferred from homology"/>
<keyword evidence="5" id="KW-0521">NADP</keyword>
<dbReference type="Gene3D" id="3.40.109.10">
    <property type="entry name" value="NADH Oxidase"/>
    <property type="match status" value="1"/>
</dbReference>
<evidence type="ECO:0000256" key="2">
    <source>
        <dbReference type="ARBA" id="ARBA00007118"/>
    </source>
</evidence>
<dbReference type="InterPro" id="IPR029479">
    <property type="entry name" value="Nitroreductase"/>
</dbReference>
<comment type="similarity">
    <text evidence="2">Belongs to the nitroreductase family.</text>
</comment>